<evidence type="ECO:0000313" key="3">
    <source>
        <dbReference type="Proteomes" id="UP000541444"/>
    </source>
</evidence>
<feature type="non-terminal residue" evidence="2">
    <location>
        <position position="1"/>
    </location>
</feature>
<accession>A0A7J7MNX4</accession>
<dbReference type="PANTHER" id="PTHR45786">
    <property type="entry name" value="DNA BINDING PROTEIN-LIKE"/>
    <property type="match status" value="1"/>
</dbReference>
<dbReference type="Proteomes" id="UP000541444">
    <property type="component" value="Unassembled WGS sequence"/>
</dbReference>
<proteinExistence type="predicted"/>
<evidence type="ECO:0000313" key="2">
    <source>
        <dbReference type="EMBL" id="KAF6156534.1"/>
    </source>
</evidence>
<dbReference type="EMBL" id="JACGCM010001329">
    <property type="protein sequence ID" value="KAF6156534.1"/>
    <property type="molecule type" value="Genomic_DNA"/>
</dbReference>
<feature type="domain" description="Helitron helicase-like" evidence="1">
    <location>
        <begin position="94"/>
        <end position="173"/>
    </location>
</feature>
<dbReference type="PANTHER" id="PTHR45786:SF74">
    <property type="entry name" value="ATP-DEPENDENT DNA HELICASE"/>
    <property type="match status" value="1"/>
</dbReference>
<name>A0A7J7MNX4_9MAGN</name>
<sequence>NHRRYRYNLPLTNEIAVILSRDGSKLSSVRDIIVYLKAEQGLMRISECHPAYLPLHYVLLFPTRQLGWSIHLKHWNVARNTWYSFGKGLTQMEYYCYRLFERPTEYSPILRAGKLFQQFIVYAWASTEQNRLRYVNDNQGDLRSDLYGGLTDIVTDGLQPEQVGQRVILPSSQCKEYV</sequence>
<evidence type="ECO:0000259" key="1">
    <source>
        <dbReference type="Pfam" id="PF14214"/>
    </source>
</evidence>
<comment type="caution">
    <text evidence="2">The sequence shown here is derived from an EMBL/GenBank/DDBJ whole genome shotgun (WGS) entry which is preliminary data.</text>
</comment>
<dbReference type="OrthoDB" id="1900198at2759"/>
<reference evidence="2 3" key="1">
    <citation type="journal article" date="2020" name="IScience">
        <title>Genome Sequencing of the Endangered Kingdonia uniflora (Circaeasteraceae, Ranunculales) Reveals Potential Mechanisms of Evolutionary Specialization.</title>
        <authorList>
            <person name="Sun Y."/>
            <person name="Deng T."/>
            <person name="Zhang A."/>
            <person name="Moore M.J."/>
            <person name="Landis J.B."/>
            <person name="Lin N."/>
            <person name="Zhang H."/>
            <person name="Zhang X."/>
            <person name="Huang J."/>
            <person name="Zhang X."/>
            <person name="Sun H."/>
            <person name="Wang H."/>
        </authorList>
    </citation>
    <scope>NUCLEOTIDE SEQUENCE [LARGE SCALE GENOMIC DNA]</scope>
    <source>
        <strain evidence="2">TB1705</strain>
        <tissue evidence="2">Leaf</tissue>
    </source>
</reference>
<dbReference type="AlphaFoldDB" id="A0A7J7MNX4"/>
<gene>
    <name evidence="2" type="ORF">GIB67_011335</name>
</gene>
<organism evidence="2 3">
    <name type="scientific">Kingdonia uniflora</name>
    <dbReference type="NCBI Taxonomy" id="39325"/>
    <lineage>
        <taxon>Eukaryota</taxon>
        <taxon>Viridiplantae</taxon>
        <taxon>Streptophyta</taxon>
        <taxon>Embryophyta</taxon>
        <taxon>Tracheophyta</taxon>
        <taxon>Spermatophyta</taxon>
        <taxon>Magnoliopsida</taxon>
        <taxon>Ranunculales</taxon>
        <taxon>Circaeasteraceae</taxon>
        <taxon>Kingdonia</taxon>
    </lineage>
</organism>
<keyword evidence="3" id="KW-1185">Reference proteome</keyword>
<protein>
    <recommendedName>
        <fullName evidence="1">Helitron helicase-like domain-containing protein</fullName>
    </recommendedName>
</protein>
<dbReference type="Pfam" id="PF14214">
    <property type="entry name" value="Helitron_like_N"/>
    <property type="match status" value="1"/>
</dbReference>
<dbReference type="InterPro" id="IPR025476">
    <property type="entry name" value="Helitron_helicase-like"/>
</dbReference>